<sequence>MWRMVALTLHLNQLGSGGASPNTFLPSSGVLSHAYALDGIVYRIRDLTRRDAAPTLWILLVLDGSPSVLLEARQDAADSDCRSVIPHPLPHETLWQPQRQWKPLAPS</sequence>
<dbReference type="AlphaFoldDB" id="A0A0J0XR82"/>
<dbReference type="EMBL" id="KQ087193">
    <property type="protein sequence ID" value="KLT43603.1"/>
    <property type="molecule type" value="Genomic_DNA"/>
</dbReference>
<feature type="signal peptide" evidence="1">
    <location>
        <begin position="1"/>
        <end position="19"/>
    </location>
</feature>
<dbReference type="Proteomes" id="UP000053611">
    <property type="component" value="Unassembled WGS sequence"/>
</dbReference>
<dbReference type="RefSeq" id="XP_018280094.1">
    <property type="nucleotide sequence ID" value="XM_018422696.1"/>
</dbReference>
<evidence type="ECO:0000313" key="2">
    <source>
        <dbReference type="EMBL" id="KLT43603.1"/>
    </source>
</evidence>
<evidence type="ECO:0000313" key="3">
    <source>
        <dbReference type="Proteomes" id="UP000053611"/>
    </source>
</evidence>
<evidence type="ECO:0000256" key="1">
    <source>
        <dbReference type="SAM" id="SignalP"/>
    </source>
</evidence>
<dbReference type="GeneID" id="28983299"/>
<gene>
    <name evidence="2" type="ORF">CC85DRAFT_284311</name>
</gene>
<feature type="chain" id="PRO_5005246253" evidence="1">
    <location>
        <begin position="20"/>
        <end position="107"/>
    </location>
</feature>
<reference evidence="2 3" key="1">
    <citation type="submission" date="2015-03" db="EMBL/GenBank/DDBJ databases">
        <title>Genomics and transcriptomics of the oil-accumulating basidiomycete yeast T. oleaginosus allow insights into substrate utilization and the diverse evolutionary trajectories of mating systems in fungi.</title>
        <authorList>
            <consortium name="DOE Joint Genome Institute"/>
            <person name="Kourist R."/>
            <person name="Kracht O."/>
            <person name="Bracharz F."/>
            <person name="Lipzen A."/>
            <person name="Nolan M."/>
            <person name="Ohm R."/>
            <person name="Grigoriev I."/>
            <person name="Sun S."/>
            <person name="Heitman J."/>
            <person name="Bruck T."/>
            <person name="Nowrousian M."/>
        </authorList>
    </citation>
    <scope>NUCLEOTIDE SEQUENCE [LARGE SCALE GENOMIC DNA]</scope>
    <source>
        <strain evidence="2 3">IBC0246</strain>
    </source>
</reference>
<accession>A0A0J0XR82</accession>
<keyword evidence="3" id="KW-1185">Reference proteome</keyword>
<name>A0A0J0XR82_9TREE</name>
<organism evidence="2 3">
    <name type="scientific">Cutaneotrichosporon oleaginosum</name>
    <dbReference type="NCBI Taxonomy" id="879819"/>
    <lineage>
        <taxon>Eukaryota</taxon>
        <taxon>Fungi</taxon>
        <taxon>Dikarya</taxon>
        <taxon>Basidiomycota</taxon>
        <taxon>Agaricomycotina</taxon>
        <taxon>Tremellomycetes</taxon>
        <taxon>Trichosporonales</taxon>
        <taxon>Trichosporonaceae</taxon>
        <taxon>Cutaneotrichosporon</taxon>
    </lineage>
</organism>
<protein>
    <submittedName>
        <fullName evidence="2">Uncharacterized protein</fullName>
    </submittedName>
</protein>
<proteinExistence type="predicted"/>
<keyword evidence="1" id="KW-0732">Signal</keyword>